<feature type="compositionally biased region" description="Polar residues" evidence="1">
    <location>
        <begin position="184"/>
        <end position="200"/>
    </location>
</feature>
<reference evidence="2 3" key="1">
    <citation type="journal article" date="2014" name="Nat. Commun.">
        <title>Molecular traces of alternative social organization in a termite genome.</title>
        <authorList>
            <person name="Terrapon N."/>
            <person name="Li C."/>
            <person name="Robertson H.M."/>
            <person name="Ji L."/>
            <person name="Meng X."/>
            <person name="Booth W."/>
            <person name="Chen Z."/>
            <person name="Childers C.P."/>
            <person name="Glastad K.M."/>
            <person name="Gokhale K."/>
            <person name="Gowin J."/>
            <person name="Gronenberg W."/>
            <person name="Hermansen R.A."/>
            <person name="Hu H."/>
            <person name="Hunt B.G."/>
            <person name="Huylmans A.K."/>
            <person name="Khalil S.M."/>
            <person name="Mitchell R.D."/>
            <person name="Munoz-Torres M.C."/>
            <person name="Mustard J.A."/>
            <person name="Pan H."/>
            <person name="Reese J.T."/>
            <person name="Scharf M.E."/>
            <person name="Sun F."/>
            <person name="Vogel H."/>
            <person name="Xiao J."/>
            <person name="Yang W."/>
            <person name="Yang Z."/>
            <person name="Yang Z."/>
            <person name="Zhou J."/>
            <person name="Zhu J."/>
            <person name="Brent C.S."/>
            <person name="Elsik C.G."/>
            <person name="Goodisman M.A."/>
            <person name="Liberles D.A."/>
            <person name="Roe R.M."/>
            <person name="Vargo E.L."/>
            <person name="Vilcinskas A."/>
            <person name="Wang J."/>
            <person name="Bornberg-Bauer E."/>
            <person name="Korb J."/>
            <person name="Zhang G."/>
            <person name="Liebig J."/>
        </authorList>
    </citation>
    <scope>NUCLEOTIDE SEQUENCE [LARGE SCALE GENOMIC DNA]</scope>
    <source>
        <tissue evidence="2">Whole organism</tissue>
    </source>
</reference>
<evidence type="ECO:0000313" key="3">
    <source>
        <dbReference type="Proteomes" id="UP000027135"/>
    </source>
</evidence>
<organism evidence="2 3">
    <name type="scientific">Zootermopsis nevadensis</name>
    <name type="common">Dampwood termite</name>
    <dbReference type="NCBI Taxonomy" id="136037"/>
    <lineage>
        <taxon>Eukaryota</taxon>
        <taxon>Metazoa</taxon>
        <taxon>Ecdysozoa</taxon>
        <taxon>Arthropoda</taxon>
        <taxon>Hexapoda</taxon>
        <taxon>Insecta</taxon>
        <taxon>Pterygota</taxon>
        <taxon>Neoptera</taxon>
        <taxon>Polyneoptera</taxon>
        <taxon>Dictyoptera</taxon>
        <taxon>Blattodea</taxon>
        <taxon>Blattoidea</taxon>
        <taxon>Termitoidae</taxon>
        <taxon>Termopsidae</taxon>
        <taxon>Zootermopsis</taxon>
    </lineage>
</organism>
<dbReference type="AlphaFoldDB" id="A0A067RSL1"/>
<dbReference type="InParanoid" id="A0A067RSL1"/>
<keyword evidence="3" id="KW-1185">Reference proteome</keyword>
<feature type="compositionally biased region" description="Basic and acidic residues" evidence="1">
    <location>
        <begin position="130"/>
        <end position="140"/>
    </location>
</feature>
<feature type="region of interest" description="Disordered" evidence="1">
    <location>
        <begin position="184"/>
        <end position="204"/>
    </location>
</feature>
<name>A0A067RSL1_ZOONE</name>
<evidence type="ECO:0000256" key="1">
    <source>
        <dbReference type="SAM" id="MobiDB-lite"/>
    </source>
</evidence>
<evidence type="ECO:0000313" key="2">
    <source>
        <dbReference type="EMBL" id="KDR23805.1"/>
    </source>
</evidence>
<dbReference type="Proteomes" id="UP000027135">
    <property type="component" value="Unassembled WGS sequence"/>
</dbReference>
<feature type="region of interest" description="Disordered" evidence="1">
    <location>
        <begin position="116"/>
        <end position="149"/>
    </location>
</feature>
<accession>A0A067RSL1</accession>
<dbReference type="EMBL" id="KK852444">
    <property type="protein sequence ID" value="KDR23805.1"/>
    <property type="molecule type" value="Genomic_DNA"/>
</dbReference>
<proteinExistence type="predicted"/>
<protein>
    <submittedName>
        <fullName evidence="2">Uncharacterized protein</fullName>
    </submittedName>
</protein>
<sequence>MRIWSDASQCLCFRQNQNFVRNARKGWSFKRNHVRYTSDRANTQSSSDGITRRLTFVEDKDSDQQCDSTRISEMEGSIHETHCNLKVSSFKKRQTYNSETNKLHKMTYISSGGEFSEDDEYFTPPSTPEKLSRNEVHSYCDDDDDDDDAEMLTPDEWPDVFIQGWSSPLPSRPKERTRMLQTPVADSSQYQEGMQSSTPPQAWHKITGSYSPLSHQRLERKILMKL</sequence>
<gene>
    <name evidence="2" type="ORF">L798_11383</name>
</gene>